<accession>A0A502E106</accession>
<evidence type="ECO:0000313" key="3">
    <source>
        <dbReference type="EMBL" id="TPG30609.1"/>
    </source>
</evidence>
<evidence type="ECO:0000256" key="1">
    <source>
        <dbReference type="SAM" id="Phobius"/>
    </source>
</evidence>
<evidence type="ECO:0000259" key="2">
    <source>
        <dbReference type="Pfam" id="PF09977"/>
    </source>
</evidence>
<dbReference type="EMBL" id="RCZI01000001">
    <property type="protein sequence ID" value="TPG30609.1"/>
    <property type="molecule type" value="Genomic_DNA"/>
</dbReference>
<proteinExistence type="predicted"/>
<protein>
    <recommendedName>
        <fullName evidence="2">DUF2134 domain-containing protein</fullName>
    </recommendedName>
</protein>
<comment type="caution">
    <text evidence="3">The sequence shown here is derived from an EMBL/GenBank/DDBJ whole genome shotgun (WGS) entry which is preliminary data.</text>
</comment>
<reference evidence="3 4" key="1">
    <citation type="journal article" date="2019" name="Environ. Microbiol.">
        <title>Species interactions and distinct microbial communities in high Arctic permafrost affected cryosols are associated with the CH4 and CO2 gas fluxes.</title>
        <authorList>
            <person name="Altshuler I."/>
            <person name="Hamel J."/>
            <person name="Turney S."/>
            <person name="Magnuson E."/>
            <person name="Levesque R."/>
            <person name="Greer C."/>
            <person name="Whyte L.G."/>
        </authorList>
    </citation>
    <scope>NUCLEOTIDE SEQUENCE [LARGE SCALE GENOMIC DNA]</scope>
    <source>
        <strain evidence="3 4">S06.C</strain>
    </source>
</reference>
<dbReference type="AlphaFoldDB" id="A0A502E106"/>
<dbReference type="OrthoDB" id="8534992at2"/>
<feature type="domain" description="DUF2134" evidence="2">
    <location>
        <begin position="76"/>
        <end position="153"/>
    </location>
</feature>
<name>A0A502E106_9BURK</name>
<gene>
    <name evidence="3" type="ORF">EAH82_03810</name>
</gene>
<feature type="transmembrane region" description="Helical" evidence="1">
    <location>
        <begin position="21"/>
        <end position="48"/>
    </location>
</feature>
<dbReference type="Proteomes" id="UP000319212">
    <property type="component" value="Unassembled WGS sequence"/>
</dbReference>
<dbReference type="InterPro" id="IPR018705">
    <property type="entry name" value="DUF2134_membrane"/>
</dbReference>
<evidence type="ECO:0000313" key="4">
    <source>
        <dbReference type="Proteomes" id="UP000319212"/>
    </source>
</evidence>
<keyword evidence="1" id="KW-0812">Transmembrane</keyword>
<dbReference type="RefSeq" id="WP_140838724.1">
    <property type="nucleotide sequence ID" value="NZ_RCZI01000001.1"/>
</dbReference>
<sequence length="708" mass="71852">MRFLLSSRPQAPSPTARRQRGSIVVNATIALSLVVIALVGTELGYLFFMKREFQKAVDLAALSGAQKFTPYGSNDGCTDAKSTAVASAALNLPGVPLGTLECGRWAPELAGEDHFVAGTPQPNALRVAIVAAPPVRLLPFFDANRTIAVRAVASRAAPVVAFTVGSRLLRLEGGTLLPNLLKTAGLDLGSADLLSYRGLANASIKPSGLLDALDVPVSSDLDVGTLSAVASIADLSVGGLLDASITALQKQGPAIDAQLAVLQSLRAGLGAAMLETRVPLFGNGTTPGILVGLDSTGADALSADVDLLSLVTTTLGVANGRNLIALDNLSVGILGVQAKASIIEPPSIGIGGTGTVAKTAQVRVYLRVNTSTSIVGSILGIVGTQVDLPLVLELAQSTGTLGPIDCRAPRKMTTVAVSSSQANVCVGRFNQMTSVSDPNPLHFFHTANRCTPGAGGTIPDSADGVRRHQLLSVLGVMPLSVRVGLPVLESQSAVVTPLLQEPVAPSDGAERATVTAAHLDVARSAANISDAIAVGVLGDLLGQGAVATPAARKTLAEGLVGTGNGGRGRSITDVGNEMRWSAQAVAELQASVANGGLTGLLGGVLQGVGNTLGSVLLDPLADVVCNLAGLGAASAVHACRVDYVQNNTLKAGSNLLSSTLTLVLAILDPLLDLLSTALVRLLGVLGLSLGETDVNLLSIDCGTSKLVY</sequence>
<keyword evidence="1" id="KW-0472">Membrane</keyword>
<organism evidence="3 4">
    <name type="scientific">Variovorax guangxiensis</name>
    <dbReference type="NCBI Taxonomy" id="1775474"/>
    <lineage>
        <taxon>Bacteria</taxon>
        <taxon>Pseudomonadati</taxon>
        <taxon>Pseudomonadota</taxon>
        <taxon>Betaproteobacteria</taxon>
        <taxon>Burkholderiales</taxon>
        <taxon>Comamonadaceae</taxon>
        <taxon>Variovorax</taxon>
    </lineage>
</organism>
<keyword evidence="1" id="KW-1133">Transmembrane helix</keyword>
<dbReference type="Pfam" id="PF09977">
    <property type="entry name" value="Tad_C"/>
    <property type="match status" value="1"/>
</dbReference>